<gene>
    <name evidence="1" type="ORF">SDC9_185593</name>
</gene>
<evidence type="ECO:0000313" key="1">
    <source>
        <dbReference type="EMBL" id="MPN38070.1"/>
    </source>
</evidence>
<reference evidence="1" key="1">
    <citation type="submission" date="2019-08" db="EMBL/GenBank/DDBJ databases">
        <authorList>
            <person name="Kucharzyk K."/>
            <person name="Murdoch R.W."/>
            <person name="Higgins S."/>
            <person name="Loffler F."/>
        </authorList>
    </citation>
    <scope>NUCLEOTIDE SEQUENCE</scope>
</reference>
<dbReference type="AlphaFoldDB" id="A0A645HH59"/>
<accession>A0A645HH59</accession>
<proteinExistence type="predicted"/>
<dbReference type="EMBL" id="VSSQ01093072">
    <property type="protein sequence ID" value="MPN38070.1"/>
    <property type="molecule type" value="Genomic_DNA"/>
</dbReference>
<comment type="caution">
    <text evidence="1">The sequence shown here is derived from an EMBL/GenBank/DDBJ whole genome shotgun (WGS) entry which is preliminary data.</text>
</comment>
<name>A0A645HH59_9ZZZZ</name>
<protein>
    <submittedName>
        <fullName evidence="1">Uncharacterized protein</fullName>
    </submittedName>
</protein>
<organism evidence="1">
    <name type="scientific">bioreactor metagenome</name>
    <dbReference type="NCBI Taxonomy" id="1076179"/>
    <lineage>
        <taxon>unclassified sequences</taxon>
        <taxon>metagenomes</taxon>
        <taxon>ecological metagenomes</taxon>
    </lineage>
</organism>
<sequence length="113" mass="12769">MQSLLGNGTIVRLRQFLNDVKIPDNGCVGKLQRMQHMAHLLLTRKRLHRLLADGKFIGKAHGEIIAVLIDFVAELLIKKSIIGHGRLLFVIGGNKQPTYREQGAQRRIIGRRL</sequence>